<dbReference type="KEGG" id="nmv:NITMOv2_0259"/>
<evidence type="ECO:0000259" key="2">
    <source>
        <dbReference type="Pfam" id="PF01882"/>
    </source>
</evidence>
<evidence type="ECO:0000313" key="3">
    <source>
        <dbReference type="EMBL" id="ALA56698.1"/>
    </source>
</evidence>
<feature type="transmembrane region" description="Helical" evidence="1">
    <location>
        <begin position="45"/>
        <end position="68"/>
    </location>
</feature>
<dbReference type="InterPro" id="IPR002881">
    <property type="entry name" value="DUF58"/>
</dbReference>
<dbReference type="OrthoDB" id="9778037at2"/>
<dbReference type="Pfam" id="PF01882">
    <property type="entry name" value="DUF58"/>
    <property type="match status" value="1"/>
</dbReference>
<gene>
    <name evidence="3" type="ORF">NITMOv2_0259</name>
</gene>
<accession>A0A0K2G6X1</accession>
<keyword evidence="1" id="KW-0812">Transmembrane</keyword>
<sequence length="370" mass="40371">MLSRLRTIVHRLTRHRSTRFTSEGVQFLLFTLAVGVAAINTGNNLFYLLLSMMLSLILLSGIVAEHCLRRLEFHRHLPDVLFVEEPATVSLVIKNGNGRLPSFSLQLFDVIDGQDIDRGLAIRQLLPGGSGLLSYPLTARKRGFLQLDGIRVVTSFPFGLFVKKAFYPIQGATVACPKITPLDESLVQGLVSAGREQHAYRRGHGSDLYNLRLYHSGDDSRNIHWVTTAKTSKLIVRETEAEDQRRATIHLPTTAPATHEAQFEAAVAFTASLMVHLAERGYHLRLVAGDAASSFGQGEPHMIQLLRTVALCERRPPGSAAPSAEASFDTGQAGEAMTIFVRSWDGADPPAGQGVTVLDAAHVVGVSHVV</sequence>
<protein>
    <recommendedName>
        <fullName evidence="2">DUF58 domain-containing protein</fullName>
    </recommendedName>
</protein>
<proteinExistence type="predicted"/>
<dbReference type="PANTHER" id="PTHR34351:SF1">
    <property type="entry name" value="SLR1927 PROTEIN"/>
    <property type="match status" value="1"/>
</dbReference>
<dbReference type="EMBL" id="CP011801">
    <property type="protein sequence ID" value="ALA56698.1"/>
    <property type="molecule type" value="Genomic_DNA"/>
</dbReference>
<dbReference type="PANTHER" id="PTHR34351">
    <property type="entry name" value="SLR1927 PROTEIN-RELATED"/>
    <property type="match status" value="1"/>
</dbReference>
<evidence type="ECO:0000256" key="1">
    <source>
        <dbReference type="SAM" id="Phobius"/>
    </source>
</evidence>
<dbReference type="RefSeq" id="WP_053378146.1">
    <property type="nucleotide sequence ID" value="NZ_CP011801.1"/>
</dbReference>
<dbReference type="AlphaFoldDB" id="A0A0K2G6X1"/>
<dbReference type="PATRIC" id="fig|42253.5.peg.251"/>
<keyword evidence="4" id="KW-1185">Reference proteome</keyword>
<organism evidence="3 4">
    <name type="scientific">Nitrospira moscoviensis</name>
    <dbReference type="NCBI Taxonomy" id="42253"/>
    <lineage>
        <taxon>Bacteria</taxon>
        <taxon>Pseudomonadati</taxon>
        <taxon>Nitrospirota</taxon>
        <taxon>Nitrospiria</taxon>
        <taxon>Nitrospirales</taxon>
        <taxon>Nitrospiraceae</taxon>
        <taxon>Nitrospira</taxon>
    </lineage>
</organism>
<name>A0A0K2G6X1_NITMO</name>
<keyword evidence="1" id="KW-1133">Transmembrane helix</keyword>
<dbReference type="Proteomes" id="UP000069205">
    <property type="component" value="Chromosome"/>
</dbReference>
<feature type="transmembrane region" description="Helical" evidence="1">
    <location>
        <begin position="20"/>
        <end position="39"/>
    </location>
</feature>
<dbReference type="STRING" id="42253.NITMOv2_0259"/>
<feature type="domain" description="DUF58" evidence="2">
    <location>
        <begin position="211"/>
        <end position="325"/>
    </location>
</feature>
<keyword evidence="1" id="KW-0472">Membrane</keyword>
<evidence type="ECO:0000313" key="4">
    <source>
        <dbReference type="Proteomes" id="UP000069205"/>
    </source>
</evidence>
<reference evidence="3 4" key="1">
    <citation type="journal article" date="2015" name="Proc. Natl. Acad. Sci. U.S.A.">
        <title>Expanded metabolic versatility of ubiquitous nitrite-oxidizing bacteria from the genus Nitrospira.</title>
        <authorList>
            <person name="Koch H."/>
            <person name="Lucker S."/>
            <person name="Albertsen M."/>
            <person name="Kitzinger K."/>
            <person name="Herbold C."/>
            <person name="Spieck E."/>
            <person name="Nielsen P.H."/>
            <person name="Wagner M."/>
            <person name="Daims H."/>
        </authorList>
    </citation>
    <scope>NUCLEOTIDE SEQUENCE [LARGE SCALE GENOMIC DNA]</scope>
    <source>
        <strain evidence="3 4">NSP M-1</strain>
    </source>
</reference>